<name>A0ABR8KNY7_9SPHN</name>
<evidence type="ECO:0000259" key="2">
    <source>
        <dbReference type="PROSITE" id="PS50234"/>
    </source>
</evidence>
<dbReference type="PANTHER" id="PTHR43473:SF2">
    <property type="entry name" value="MAGNESIUM-CHELATASE SUBUNIT CHLD, CHLOROPLASTIC"/>
    <property type="match status" value="1"/>
</dbReference>
<organism evidence="3 4">
    <name type="scientific">Erythrobacter rubeus</name>
    <dbReference type="NCBI Taxonomy" id="2760803"/>
    <lineage>
        <taxon>Bacteria</taxon>
        <taxon>Pseudomonadati</taxon>
        <taxon>Pseudomonadota</taxon>
        <taxon>Alphaproteobacteria</taxon>
        <taxon>Sphingomonadales</taxon>
        <taxon>Erythrobacteraceae</taxon>
        <taxon>Erythrobacter/Porphyrobacter group</taxon>
        <taxon>Erythrobacter</taxon>
    </lineage>
</organism>
<keyword evidence="4" id="KW-1185">Reference proteome</keyword>
<dbReference type="SUPFAM" id="SSF53300">
    <property type="entry name" value="vWA-like"/>
    <property type="match status" value="1"/>
</dbReference>
<proteinExistence type="predicted"/>
<dbReference type="InterPro" id="IPR041628">
    <property type="entry name" value="ChlI/MoxR_AAA_lid"/>
</dbReference>
<comment type="caution">
    <text evidence="3">The sequence shown here is derived from an EMBL/GenBank/DDBJ whole genome shotgun (WGS) entry which is preliminary data.</text>
</comment>
<evidence type="ECO:0000313" key="4">
    <source>
        <dbReference type="Proteomes" id="UP000635384"/>
    </source>
</evidence>
<dbReference type="SUPFAM" id="SSF52540">
    <property type="entry name" value="P-loop containing nucleoside triphosphate hydrolases"/>
    <property type="match status" value="1"/>
</dbReference>
<reference evidence="3 4" key="1">
    <citation type="submission" date="2020-09" db="EMBL/GenBank/DDBJ databases">
        <authorList>
            <person name="Yoon J.-W."/>
        </authorList>
    </citation>
    <scope>NUCLEOTIDE SEQUENCE [LARGE SCALE GENOMIC DNA]</scope>
    <source>
        <strain evidence="3 4">KMU-140</strain>
    </source>
</reference>
<dbReference type="Gene3D" id="3.40.50.410">
    <property type="entry name" value="von Willebrand factor, type A domain"/>
    <property type="match status" value="1"/>
</dbReference>
<evidence type="ECO:0000313" key="3">
    <source>
        <dbReference type="EMBL" id="MBD2841125.1"/>
    </source>
</evidence>
<sequence length="567" mass="58772">MTGGGSLGTAPDPIHDAALAAQLLLIAPASFSGIVLRGSSPARDALIAALGDRAKTRKLPGHIDDERLLGGIDLAASLSAGRPVEQSGLLEEAKGGLLIVPMAERIGDAIAGRLAQALDRGDLALVLLDDGAEREDTPPVSLMERCAFHCDLTHSRASTTDDLEASHAPDLDAVQPLEDKALEALAATAAVLGVPSLRPLMSAGQAARAHAALSGRTRASDADLTAAARLVLAPRATQLPPLDEPQQESQPPEPPQDRGDEQRDTDTKRPDQPLDEMLVEAASAAIPADLLAQLAKGQAPRQTSGSGSGQRRKSGIRGKPLSARPGMPRGGARLALIDTLRAAVPWQEVRRREQPDASVGAILTRKDDLRVRRFEEKAARVTIFAVDASGSAAAARLAEAKGAVELMLAQAYVTRSEVALIAFRGDSAELLLPPTRSLTRARRALAELPGGGGTPLAIGLNAARETAQSVIARGRSASLVILTDGRGNIAADGSPGRKQAREDAEAAARAIAREGIDALVVDISARPGSDAPALADVMQARFLALPRADAKSLHSAISAMQPAHAAA</sequence>
<dbReference type="InterPro" id="IPR002035">
    <property type="entry name" value="VWF_A"/>
</dbReference>
<gene>
    <name evidence="3" type="ORF">IB285_02515</name>
</gene>
<protein>
    <submittedName>
        <fullName evidence="3">Magnesium chelatase subunit D</fullName>
    </submittedName>
</protein>
<dbReference type="InterPro" id="IPR027417">
    <property type="entry name" value="P-loop_NTPase"/>
</dbReference>
<evidence type="ECO:0000256" key="1">
    <source>
        <dbReference type="SAM" id="MobiDB-lite"/>
    </source>
</evidence>
<dbReference type="Gene3D" id="1.10.8.80">
    <property type="entry name" value="Magnesium chelatase subunit I, C-Terminal domain"/>
    <property type="match status" value="1"/>
</dbReference>
<dbReference type="RefSeq" id="WP_190786696.1">
    <property type="nucleotide sequence ID" value="NZ_JACXLC010000001.1"/>
</dbReference>
<dbReference type="InterPro" id="IPR036465">
    <property type="entry name" value="vWFA_dom_sf"/>
</dbReference>
<dbReference type="PANTHER" id="PTHR43473">
    <property type="entry name" value="MAGNESIUM-CHELATASE SUBUNIT CHLD, CHLOROPLASTIC"/>
    <property type="match status" value="1"/>
</dbReference>
<feature type="domain" description="VWFA" evidence="2">
    <location>
        <begin position="381"/>
        <end position="560"/>
    </location>
</feature>
<feature type="compositionally biased region" description="Basic and acidic residues" evidence="1">
    <location>
        <begin position="255"/>
        <end position="271"/>
    </location>
</feature>
<dbReference type="Pfam" id="PF17863">
    <property type="entry name" value="AAA_lid_2"/>
    <property type="match status" value="1"/>
</dbReference>
<dbReference type="Proteomes" id="UP000635384">
    <property type="component" value="Unassembled WGS sequence"/>
</dbReference>
<dbReference type="PROSITE" id="PS50234">
    <property type="entry name" value="VWFA"/>
    <property type="match status" value="1"/>
</dbReference>
<feature type="region of interest" description="Disordered" evidence="1">
    <location>
        <begin position="237"/>
        <end position="271"/>
    </location>
</feature>
<feature type="region of interest" description="Disordered" evidence="1">
    <location>
        <begin position="295"/>
        <end position="330"/>
    </location>
</feature>
<dbReference type="EMBL" id="JACXLC010000001">
    <property type="protein sequence ID" value="MBD2841125.1"/>
    <property type="molecule type" value="Genomic_DNA"/>
</dbReference>
<dbReference type="Gene3D" id="3.40.50.300">
    <property type="entry name" value="P-loop containing nucleotide triphosphate hydrolases"/>
    <property type="match status" value="1"/>
</dbReference>
<dbReference type="SMART" id="SM00327">
    <property type="entry name" value="VWA"/>
    <property type="match status" value="1"/>
</dbReference>
<dbReference type="Pfam" id="PF13519">
    <property type="entry name" value="VWA_2"/>
    <property type="match status" value="1"/>
</dbReference>
<accession>A0ABR8KNY7</accession>
<dbReference type="NCBIfam" id="NF009943">
    <property type="entry name" value="PRK13406.1"/>
    <property type="match status" value="1"/>
</dbReference>